<feature type="domain" description="FixC-like C-terminal" evidence="6">
    <location>
        <begin position="365"/>
        <end position="427"/>
    </location>
</feature>
<keyword evidence="3" id="KW-0285">Flavoprotein</keyword>
<dbReference type="AlphaFoldDB" id="A0A3N0J1Z1"/>
<evidence type="ECO:0000256" key="5">
    <source>
        <dbReference type="ARBA" id="ARBA00023002"/>
    </source>
</evidence>
<dbReference type="NCBIfam" id="NF007450">
    <property type="entry name" value="PRK10015.1"/>
    <property type="match status" value="1"/>
</dbReference>
<keyword evidence="4" id="KW-0274">FAD</keyword>
<comment type="caution">
    <text evidence="8">The sequence shown here is derived from an EMBL/GenBank/DDBJ whole genome shotgun (WGS) entry which is preliminary data.</text>
</comment>
<dbReference type="Pfam" id="PF26311">
    <property type="entry name" value="ETF-QO_FixC_C"/>
    <property type="match status" value="1"/>
</dbReference>
<keyword evidence="5" id="KW-0560">Oxidoreductase</keyword>
<dbReference type="EMBL" id="QICC01000009">
    <property type="protein sequence ID" value="RNM42612.1"/>
    <property type="molecule type" value="Genomic_DNA"/>
</dbReference>
<protein>
    <submittedName>
        <fullName evidence="8">FAD-dependent oxidoreductase</fullName>
    </submittedName>
</protein>
<evidence type="ECO:0000313" key="9">
    <source>
        <dbReference type="Proteomes" id="UP000253817"/>
    </source>
</evidence>
<accession>A0A3N0J1Z1</accession>
<dbReference type="SUPFAM" id="SSF54373">
    <property type="entry name" value="FAD-linked reductases, C-terminal domain"/>
    <property type="match status" value="1"/>
</dbReference>
<dbReference type="PANTHER" id="PTHR43624:SF2">
    <property type="entry name" value="ELECTRON TRANSFER FLAVOPROTEIN-QUINONE OXIDOREDUCTASE YDIS-RELATED"/>
    <property type="match status" value="1"/>
</dbReference>
<dbReference type="GO" id="GO:0016491">
    <property type="term" value="F:oxidoreductase activity"/>
    <property type="evidence" value="ECO:0007669"/>
    <property type="project" value="UniProtKB-KW"/>
</dbReference>
<dbReference type="EMBL" id="PPTT01000001">
    <property type="protein sequence ID" value="RDB71760.1"/>
    <property type="molecule type" value="Genomic_DNA"/>
</dbReference>
<keyword evidence="9" id="KW-1185">Reference proteome</keyword>
<evidence type="ECO:0000256" key="3">
    <source>
        <dbReference type="ARBA" id="ARBA00022630"/>
    </source>
</evidence>
<dbReference type="InterPro" id="IPR039651">
    <property type="entry name" value="FixC-like"/>
</dbReference>
<evidence type="ECO:0000256" key="1">
    <source>
        <dbReference type="ARBA" id="ARBA00001974"/>
    </source>
</evidence>
<name>A0A3N0J1Z1_9ACTN</name>
<dbReference type="OrthoDB" id="833207at2"/>
<dbReference type="SUPFAM" id="SSF51905">
    <property type="entry name" value="FAD/NAD(P)-binding domain"/>
    <property type="match status" value="1"/>
</dbReference>
<evidence type="ECO:0000313" key="7">
    <source>
        <dbReference type="EMBL" id="RDB71760.1"/>
    </source>
</evidence>
<comment type="cofactor">
    <cofactor evidence="1">
        <name>FAD</name>
        <dbReference type="ChEBI" id="CHEBI:57692"/>
    </cofactor>
</comment>
<dbReference type="InterPro" id="IPR059103">
    <property type="entry name" value="FixC-like_C"/>
</dbReference>
<dbReference type="RefSeq" id="WP_114544706.1">
    <property type="nucleotide sequence ID" value="NZ_PPTT01000001.1"/>
</dbReference>
<reference evidence="7 9" key="1">
    <citation type="journal article" date="2018" name="Elife">
        <title>Discovery and characterization of a prevalent human gut bacterial enzyme sufficient for the inactivation of a family of plant toxins.</title>
        <authorList>
            <person name="Koppel N."/>
            <person name="Bisanz J.E."/>
            <person name="Pandelia M.E."/>
            <person name="Turnbaugh P.J."/>
            <person name="Balskus E.P."/>
        </authorList>
    </citation>
    <scope>NUCLEOTIDE SEQUENCE [LARGE SCALE GENOMIC DNA]</scope>
    <source>
        <strain evidence="7 9">DSM 16107</strain>
    </source>
</reference>
<dbReference type="PANTHER" id="PTHR43624">
    <property type="entry name" value="ELECTRON TRANSFER FLAVOPROTEIN-QUINONE OXIDOREDUCTASE YDIS-RELATED"/>
    <property type="match status" value="1"/>
</dbReference>
<proteinExistence type="inferred from homology"/>
<evidence type="ECO:0000256" key="4">
    <source>
        <dbReference type="ARBA" id="ARBA00022827"/>
    </source>
</evidence>
<sequence>MADFDAIVVGAGCAGSVAAAVLAQEGKSVLLVERGEDAGAKNMTGGRLYAHALRAVFPDFEDDAPLERAITNERITFMTDDESTTLSFCSPRLAGAATVSYAVLRGPFDQWLAGRAEQAGAECVYGIAVEDFVWEGERVAGIQAGDDAITADVVIVADGANSLLAEKAKLATRPLPHQIAVGVKETIALPEQVISDRFQAAEGEGAAWLFAGAATHGHVGGGFIYTNRASVSIGLVATLSDLCTSSVPVYQMMEDFKQHPTVAPLIRDGALVEYSGHLIPEGGYDMVPTLYRDGCLVTGDAAMLCINLGYQVRGMDYAIAAGRIAAEAAIEALDAGDASAARLASYRAKLEDSFVLKDLQAYRRFPAFMEGTPRMFSGYPEMAADIMRGMFSVDGAPVRSVKSTVMGPVKRMGMLSLLKDVRKGMKAL</sequence>
<dbReference type="Gene3D" id="3.50.50.60">
    <property type="entry name" value="FAD/NAD(P)-binding domain"/>
    <property type="match status" value="1"/>
</dbReference>
<dbReference type="PRINTS" id="PR00420">
    <property type="entry name" value="RNGMNOXGNASE"/>
</dbReference>
<organism evidence="8 10">
    <name type="scientific">Eggerthella sinensis</name>
    <dbReference type="NCBI Taxonomy" id="242230"/>
    <lineage>
        <taxon>Bacteria</taxon>
        <taxon>Bacillati</taxon>
        <taxon>Actinomycetota</taxon>
        <taxon>Coriobacteriia</taxon>
        <taxon>Eggerthellales</taxon>
        <taxon>Eggerthellaceae</taxon>
        <taxon>Eggerthella</taxon>
    </lineage>
</organism>
<comment type="similarity">
    <text evidence="2">Belongs to the ETF-QO/FixC family.</text>
</comment>
<reference evidence="10" key="2">
    <citation type="submission" date="2018-05" db="EMBL/GenBank/DDBJ databases">
        <title>Genome Sequencing of selected type strains of the family Eggerthellaceae.</title>
        <authorList>
            <person name="Danylec N."/>
            <person name="Stoll D.A."/>
            <person name="Doetsch A."/>
            <person name="Huch M."/>
        </authorList>
    </citation>
    <scope>NUCLEOTIDE SEQUENCE [LARGE SCALE GENOMIC DNA]</scope>
    <source>
        <strain evidence="10">DSM 16107</strain>
    </source>
</reference>
<dbReference type="Proteomes" id="UP000270112">
    <property type="component" value="Unassembled WGS sequence"/>
</dbReference>
<dbReference type="InterPro" id="IPR036188">
    <property type="entry name" value="FAD/NAD-bd_sf"/>
</dbReference>
<evidence type="ECO:0000313" key="10">
    <source>
        <dbReference type="Proteomes" id="UP000270112"/>
    </source>
</evidence>
<dbReference type="Pfam" id="PF12831">
    <property type="entry name" value="FAD_oxidored"/>
    <property type="match status" value="1"/>
</dbReference>
<gene>
    <name evidence="7" type="ORF">C1876_00195</name>
    <name evidence="8" type="ORF">DMP09_03875</name>
</gene>
<evidence type="ECO:0000313" key="8">
    <source>
        <dbReference type="EMBL" id="RNM42612.1"/>
    </source>
</evidence>
<evidence type="ECO:0000259" key="6">
    <source>
        <dbReference type="Pfam" id="PF26311"/>
    </source>
</evidence>
<dbReference type="Proteomes" id="UP000253817">
    <property type="component" value="Unassembled WGS sequence"/>
</dbReference>
<reference evidence="8" key="3">
    <citation type="journal article" date="2019" name="Microbiol. Resour. Announc.">
        <title>Draft Genome Sequences of Type Strains of Gordonibacter faecihominis, Paraeggerthella hongkongensis, Parvibacter caecicola,Slackia equolifaciens, Slackia faecicanis, and Slackia isoflavoniconvertens.</title>
        <authorList>
            <person name="Danylec N."/>
            <person name="Stoll D.A."/>
            <person name="Dotsch A."/>
            <person name="Huch M."/>
        </authorList>
    </citation>
    <scope>NUCLEOTIDE SEQUENCE</scope>
    <source>
        <strain evidence="8">DSM 16107</strain>
    </source>
</reference>
<evidence type="ECO:0000256" key="2">
    <source>
        <dbReference type="ARBA" id="ARBA00006796"/>
    </source>
</evidence>